<accession>A0A1E3W9X5</accession>
<organism evidence="2 3">
    <name type="scientific">Methyloceanibacter marginalis</name>
    <dbReference type="NCBI Taxonomy" id="1774971"/>
    <lineage>
        <taxon>Bacteria</taxon>
        <taxon>Pseudomonadati</taxon>
        <taxon>Pseudomonadota</taxon>
        <taxon>Alphaproteobacteria</taxon>
        <taxon>Hyphomicrobiales</taxon>
        <taxon>Hyphomicrobiaceae</taxon>
        <taxon>Methyloceanibacter</taxon>
    </lineage>
</organism>
<dbReference type="GO" id="GO:0003677">
    <property type="term" value="F:DNA binding"/>
    <property type="evidence" value="ECO:0007669"/>
    <property type="project" value="InterPro"/>
</dbReference>
<dbReference type="GO" id="GO:0032784">
    <property type="term" value="P:regulation of DNA-templated transcription elongation"/>
    <property type="evidence" value="ECO:0007669"/>
    <property type="project" value="InterPro"/>
</dbReference>
<protein>
    <recommendedName>
        <fullName evidence="1">Transcription elongation factor GreA/GreB C-terminal domain-containing protein</fullName>
    </recommendedName>
</protein>
<keyword evidence="3" id="KW-1185">Reference proteome</keyword>
<sequence>MLNTIGSLPHILISTAEERRLTAIANAASRRAPEVSAALLSELERADVWPETAMPSDVVRIGSIIEFEVDDGRRLTVQLVLPENADINAGRISVLTPVGAALIGLSPGQAMEWSGNDGKERLLTVLAVSRPKLD</sequence>
<comment type="caution">
    <text evidence="2">The sequence shown here is derived from an EMBL/GenBank/DDBJ whole genome shotgun (WGS) entry which is preliminary data.</text>
</comment>
<reference evidence="2 3" key="1">
    <citation type="journal article" date="2016" name="Environ. Microbiol.">
        <title>New Methyloceanibacter diversity from North Sea sediments includes methanotroph containing solely the soluble methane monooxygenase.</title>
        <authorList>
            <person name="Vekeman B."/>
            <person name="Kerckhof F.M."/>
            <person name="Cremers G."/>
            <person name="de Vos P."/>
            <person name="Vandamme P."/>
            <person name="Boon N."/>
            <person name="Op den Camp H.J."/>
            <person name="Heylen K."/>
        </authorList>
    </citation>
    <scope>NUCLEOTIDE SEQUENCE [LARGE SCALE GENOMIC DNA]</scope>
    <source>
        <strain evidence="2 3">R-67177</strain>
    </source>
</reference>
<dbReference type="InterPro" id="IPR001437">
    <property type="entry name" value="Tscrpt_elong_fac_GreA/B_C"/>
</dbReference>
<evidence type="ECO:0000259" key="1">
    <source>
        <dbReference type="Pfam" id="PF01272"/>
    </source>
</evidence>
<dbReference type="Gene3D" id="3.10.50.30">
    <property type="entry name" value="Transcription elongation factor, GreA/GreB, C-terminal domain"/>
    <property type="match status" value="1"/>
</dbReference>
<proteinExistence type="predicted"/>
<dbReference type="GO" id="GO:0070063">
    <property type="term" value="F:RNA polymerase binding"/>
    <property type="evidence" value="ECO:0007669"/>
    <property type="project" value="InterPro"/>
</dbReference>
<dbReference type="PANTHER" id="PTHR30437">
    <property type="entry name" value="TRANSCRIPTION ELONGATION FACTOR GREA"/>
    <property type="match status" value="1"/>
</dbReference>
<dbReference type="InterPro" id="IPR023459">
    <property type="entry name" value="Tscrpt_elong_fac_GreA/B_fam"/>
</dbReference>
<dbReference type="GO" id="GO:0006354">
    <property type="term" value="P:DNA-templated transcription elongation"/>
    <property type="evidence" value="ECO:0007669"/>
    <property type="project" value="TreeGrafter"/>
</dbReference>
<name>A0A1E3W9X5_9HYPH</name>
<dbReference type="Pfam" id="PF01272">
    <property type="entry name" value="GreA_GreB"/>
    <property type="match status" value="1"/>
</dbReference>
<feature type="domain" description="Transcription elongation factor GreA/GreB C-terminal" evidence="1">
    <location>
        <begin position="55"/>
        <end position="129"/>
    </location>
</feature>
<dbReference type="EMBL" id="LPWD01000268">
    <property type="protein sequence ID" value="ODS02618.1"/>
    <property type="molecule type" value="Genomic_DNA"/>
</dbReference>
<dbReference type="Proteomes" id="UP000095042">
    <property type="component" value="Unassembled WGS sequence"/>
</dbReference>
<evidence type="ECO:0000313" key="3">
    <source>
        <dbReference type="Proteomes" id="UP000095042"/>
    </source>
</evidence>
<evidence type="ECO:0000313" key="2">
    <source>
        <dbReference type="EMBL" id="ODS02618.1"/>
    </source>
</evidence>
<dbReference type="Gene3D" id="1.10.286.20">
    <property type="match status" value="1"/>
</dbReference>
<gene>
    <name evidence="2" type="ORF">AUC71_01540</name>
</gene>
<dbReference type="InterPro" id="IPR036953">
    <property type="entry name" value="GreA/GreB_C_sf"/>
</dbReference>
<dbReference type="AlphaFoldDB" id="A0A1E3W9X5"/>
<dbReference type="PANTHER" id="PTHR30437:SF5">
    <property type="entry name" value="REGULATOR OF NUCLEOSIDE DIPHOSPHATE KINASE"/>
    <property type="match status" value="1"/>
</dbReference>
<dbReference type="SUPFAM" id="SSF54534">
    <property type="entry name" value="FKBP-like"/>
    <property type="match status" value="1"/>
</dbReference>
<dbReference type="NCBIfam" id="NF004396">
    <property type="entry name" value="PRK05753.1"/>
    <property type="match status" value="1"/>
</dbReference>